<organism evidence="2">
    <name type="scientific">Trichodesmium erythraeum (strain IMS101)</name>
    <dbReference type="NCBI Taxonomy" id="203124"/>
    <lineage>
        <taxon>Bacteria</taxon>
        <taxon>Bacillati</taxon>
        <taxon>Cyanobacteriota</taxon>
        <taxon>Cyanophyceae</taxon>
        <taxon>Oscillatoriophycideae</taxon>
        <taxon>Oscillatoriales</taxon>
        <taxon>Microcoleaceae</taxon>
        <taxon>Trichodesmium</taxon>
    </lineage>
</organism>
<reference evidence="2" key="1">
    <citation type="submission" date="2006-06" db="EMBL/GenBank/DDBJ databases">
        <title>Complete sequence of Trichodesmium erythraeum IMS101.</title>
        <authorList>
            <consortium name="US DOE Joint Genome Institute"/>
            <person name="Copeland A."/>
            <person name="Lucas S."/>
            <person name="Lapidus A."/>
            <person name="Barry K."/>
            <person name="Detter J.C."/>
            <person name="Glavina del Rio T."/>
            <person name="Hammon N."/>
            <person name="Israni S."/>
            <person name="Dalin E."/>
            <person name="Tice H."/>
            <person name="Pitluck S."/>
            <person name="Kiss H."/>
            <person name="Munk A.C."/>
            <person name="Brettin T."/>
            <person name="Bruce D."/>
            <person name="Han C."/>
            <person name="Tapia R."/>
            <person name="Gilna P."/>
            <person name="Schmutz J."/>
            <person name="Larimer F."/>
            <person name="Land M."/>
            <person name="Hauser L."/>
            <person name="Kyrpides N."/>
            <person name="Kim E."/>
            <person name="Richardson P."/>
        </authorList>
    </citation>
    <scope>NUCLEOTIDE SEQUENCE [LARGE SCALE GENOMIC DNA]</scope>
    <source>
        <strain evidence="2">IMS101</strain>
    </source>
</reference>
<dbReference type="SUPFAM" id="SSF47090">
    <property type="entry name" value="PGBD-like"/>
    <property type="match status" value="1"/>
</dbReference>
<evidence type="ECO:0000259" key="1">
    <source>
        <dbReference type="Pfam" id="PF01471"/>
    </source>
</evidence>
<dbReference type="HOGENOM" id="CLU_090255_0_0_3"/>
<dbReference type="RefSeq" id="WP_011614053.1">
    <property type="nucleotide sequence ID" value="NC_008312.1"/>
</dbReference>
<dbReference type="KEGG" id="ter:Tery_4788"/>
<sequence>METLAYSHLATTEESFIVEPTLKAVDWKKFSSLGMMGLLSVATILSSLSVTADSAAANCYSRCGSPNYRYGSGLGRRYGRPHYRHASYRRHRHGHGYYLHHGSRGHRVAKLQHQLGLMGYFHHPRATGYFGHKTKYAVKAFQRDVGLRADGIVGPRTRAALGF</sequence>
<feature type="domain" description="Peptidoglycan binding-like" evidence="1">
    <location>
        <begin position="105"/>
        <end position="161"/>
    </location>
</feature>
<dbReference type="EMBL" id="CP000393">
    <property type="protein sequence ID" value="ABG53739.1"/>
    <property type="molecule type" value="Genomic_DNA"/>
</dbReference>
<dbReference type="InterPro" id="IPR002477">
    <property type="entry name" value="Peptidoglycan-bd-like"/>
</dbReference>
<dbReference type="STRING" id="203124.Tery_4788"/>
<dbReference type="InterPro" id="IPR036366">
    <property type="entry name" value="PGBDSf"/>
</dbReference>
<dbReference type="InterPro" id="IPR036365">
    <property type="entry name" value="PGBD-like_sf"/>
</dbReference>
<protein>
    <submittedName>
        <fullName evidence="2">Peptidoglycan-binding domain 1</fullName>
    </submittedName>
</protein>
<dbReference type="Pfam" id="PF01471">
    <property type="entry name" value="PG_binding_1"/>
    <property type="match status" value="1"/>
</dbReference>
<accession>Q10VI5</accession>
<dbReference type="Gene3D" id="1.10.101.10">
    <property type="entry name" value="PGBD-like superfamily/PGBD"/>
    <property type="match status" value="1"/>
</dbReference>
<proteinExistence type="predicted"/>
<name>Q10VI5_TRIEI</name>
<evidence type="ECO:0000313" key="2">
    <source>
        <dbReference type="EMBL" id="ABG53739.1"/>
    </source>
</evidence>
<dbReference type="AlphaFoldDB" id="Q10VI5"/>
<dbReference type="eggNOG" id="COG3409">
    <property type="taxonomic scope" value="Bacteria"/>
</dbReference>
<gene>
    <name evidence="2" type="ordered locus">Tery_4788</name>
</gene>